<gene>
    <name evidence="3" type="ORF">H1W00_08080</name>
</gene>
<dbReference type="PANTHER" id="PTHR35807">
    <property type="entry name" value="TRANSCRIPTIONAL REGULATOR REDD-RELATED"/>
    <property type="match status" value="1"/>
</dbReference>
<dbReference type="InterPro" id="IPR051677">
    <property type="entry name" value="AfsR-DnrI-RedD_regulator"/>
</dbReference>
<feature type="domain" description="Bacterial transcriptional activator" evidence="2">
    <location>
        <begin position="100"/>
        <end position="239"/>
    </location>
</feature>
<dbReference type="SUPFAM" id="SSF48452">
    <property type="entry name" value="TPR-like"/>
    <property type="match status" value="1"/>
</dbReference>
<dbReference type="AlphaFoldDB" id="A0A838XHJ8"/>
<evidence type="ECO:0000256" key="1">
    <source>
        <dbReference type="SAM" id="MobiDB-lite"/>
    </source>
</evidence>
<dbReference type="Gene3D" id="1.25.40.10">
    <property type="entry name" value="Tetratricopeptide repeat domain"/>
    <property type="match status" value="1"/>
</dbReference>
<dbReference type="InterPro" id="IPR005158">
    <property type="entry name" value="BTAD"/>
</dbReference>
<dbReference type="Pfam" id="PF03704">
    <property type="entry name" value="BTAD"/>
    <property type="match status" value="1"/>
</dbReference>
<accession>A0A838XHJ8</accession>
<proteinExistence type="predicted"/>
<dbReference type="SMART" id="SM01043">
    <property type="entry name" value="BTAD"/>
    <property type="match status" value="1"/>
</dbReference>
<feature type="region of interest" description="Disordered" evidence="1">
    <location>
        <begin position="234"/>
        <end position="256"/>
    </location>
</feature>
<dbReference type="EMBL" id="JACEOG010000001">
    <property type="protein sequence ID" value="MBA4608431.1"/>
    <property type="molecule type" value="Genomic_DNA"/>
</dbReference>
<evidence type="ECO:0000313" key="3">
    <source>
        <dbReference type="EMBL" id="MBA4608431.1"/>
    </source>
</evidence>
<evidence type="ECO:0000313" key="4">
    <source>
        <dbReference type="Proteomes" id="UP000550354"/>
    </source>
</evidence>
<sequence>MDRSPPTPRLSLLGGFDLVFDGEPVVLSVPARSLLALLAIAHRHRPASRTGLAERLWVEAPPAQAASNLRSVLWRLPRPRGRQLVRSEATSLRLAADLEVDVWRGEALAEALCAAADPLSHPGVQDLAILGMDLLPDWDDEWLSVERESYRQKRLHALERYSARLRERGRFVDALLAGLTAVRSEPLRETAHRRVIEVHLAEGNYSEALRQYQGYEQLLADELGLPPSPAIEELVAPLKRRPSRSRHRPPKRATRA</sequence>
<dbReference type="Proteomes" id="UP000550354">
    <property type="component" value="Unassembled WGS sequence"/>
</dbReference>
<name>A0A838XHJ8_9ACTN</name>
<comment type="caution">
    <text evidence="3">The sequence shown here is derived from an EMBL/GenBank/DDBJ whole genome shotgun (WGS) entry which is preliminary data.</text>
</comment>
<reference evidence="3 4" key="1">
    <citation type="submission" date="2020-07" db="EMBL/GenBank/DDBJ databases">
        <title>Draft genome and description of Aeromicrobium phoceense strain Marseille-Q0843 isolated from healthy skin swab.</title>
        <authorList>
            <person name="Boxberger M."/>
            <person name="La Scola B."/>
        </authorList>
    </citation>
    <scope>NUCLEOTIDE SEQUENCE [LARGE SCALE GENOMIC DNA]</scope>
    <source>
        <strain evidence="3 4">Marseille-Q0843</strain>
    </source>
</reference>
<protein>
    <submittedName>
        <fullName evidence="3">SARP family transcriptional regulator</fullName>
    </submittedName>
</protein>
<organism evidence="3 4">
    <name type="scientific">Aeromicrobium phoceense</name>
    <dbReference type="NCBI Taxonomy" id="2754045"/>
    <lineage>
        <taxon>Bacteria</taxon>
        <taxon>Bacillati</taxon>
        <taxon>Actinomycetota</taxon>
        <taxon>Actinomycetes</taxon>
        <taxon>Propionibacteriales</taxon>
        <taxon>Nocardioidaceae</taxon>
        <taxon>Aeromicrobium</taxon>
    </lineage>
</organism>
<keyword evidence="4" id="KW-1185">Reference proteome</keyword>
<evidence type="ECO:0000259" key="2">
    <source>
        <dbReference type="SMART" id="SM01043"/>
    </source>
</evidence>
<dbReference type="InterPro" id="IPR011990">
    <property type="entry name" value="TPR-like_helical_dom_sf"/>
</dbReference>
<dbReference type="RefSeq" id="WP_181755232.1">
    <property type="nucleotide sequence ID" value="NZ_JACEOG010000001.1"/>
</dbReference>
<feature type="compositionally biased region" description="Basic residues" evidence="1">
    <location>
        <begin position="238"/>
        <end position="256"/>
    </location>
</feature>